<feature type="transmembrane region" description="Helical" evidence="1">
    <location>
        <begin position="171"/>
        <end position="193"/>
    </location>
</feature>
<evidence type="ECO:0000313" key="3">
    <source>
        <dbReference type="Proteomes" id="UP000070491"/>
    </source>
</evidence>
<keyword evidence="3" id="KW-1185">Reference proteome</keyword>
<gene>
    <name evidence="2" type="ORF">AKJ53_01390</name>
</gene>
<dbReference type="AlphaFoldDB" id="A0A133VI24"/>
<feature type="transmembrane region" description="Helical" evidence="1">
    <location>
        <begin position="50"/>
        <end position="83"/>
    </location>
</feature>
<comment type="caution">
    <text evidence="2">The sequence shown here is derived from an EMBL/GenBank/DDBJ whole genome shotgun (WGS) entry which is preliminary data.</text>
</comment>
<accession>A0A133VI24</accession>
<feature type="transmembrane region" description="Helical" evidence="1">
    <location>
        <begin position="12"/>
        <end position="30"/>
    </location>
</feature>
<dbReference type="PANTHER" id="PTHR35337:SF1">
    <property type="entry name" value="SLR1478 PROTEIN"/>
    <property type="match status" value="1"/>
</dbReference>
<dbReference type="InterPro" id="IPR002798">
    <property type="entry name" value="SpoIIM-like"/>
</dbReference>
<sequence length="247" mass="27911">MLKNIARAGKIFLFGILLGTFFCILSEAYFKSAEEATRGFLEAKVSALPSSPALLSLAIFLNNLLVVILASVGSICLILFITWGRKNISLWQKMDESRFSRVLDRYVWRFTKYIKPKFAQIKSKINRDIFIIGYGLPTLVMIVNGWFFGFLFTNEFLEQNLAGIVQFLRWIAPHGIIEIPVILASAGLGYSFIDDLLDSLYQDKTKEVRKKARLKLHSKRTAKALVILTVLLSIAALIEVFLTPQIA</sequence>
<dbReference type="Proteomes" id="UP000070491">
    <property type="component" value="Unassembled WGS sequence"/>
</dbReference>
<evidence type="ECO:0000256" key="1">
    <source>
        <dbReference type="SAM" id="Phobius"/>
    </source>
</evidence>
<keyword evidence="1" id="KW-0812">Transmembrane</keyword>
<keyword evidence="1" id="KW-0472">Membrane</keyword>
<dbReference type="Pfam" id="PF01944">
    <property type="entry name" value="SpoIIM"/>
    <property type="match status" value="1"/>
</dbReference>
<name>A0A133VI24_9EURY</name>
<feature type="transmembrane region" description="Helical" evidence="1">
    <location>
        <begin position="221"/>
        <end position="242"/>
    </location>
</feature>
<evidence type="ECO:0000313" key="2">
    <source>
        <dbReference type="EMBL" id="KXB06070.1"/>
    </source>
</evidence>
<proteinExistence type="predicted"/>
<organism evidence="2 3">
    <name type="scientific">candidate division MSBL1 archaeon SCGC-AAA382F02</name>
    <dbReference type="NCBI Taxonomy" id="1698282"/>
    <lineage>
        <taxon>Archaea</taxon>
        <taxon>Methanobacteriati</taxon>
        <taxon>Methanobacteriota</taxon>
        <taxon>candidate division MSBL1</taxon>
    </lineage>
</organism>
<keyword evidence="1" id="KW-1133">Transmembrane helix</keyword>
<feature type="transmembrane region" description="Helical" evidence="1">
    <location>
        <begin position="129"/>
        <end position="151"/>
    </location>
</feature>
<reference evidence="2 3" key="1">
    <citation type="journal article" date="2016" name="Sci. Rep.">
        <title>Metabolic traits of an uncultured archaeal lineage -MSBL1- from brine pools of the Red Sea.</title>
        <authorList>
            <person name="Mwirichia R."/>
            <person name="Alam I."/>
            <person name="Rashid M."/>
            <person name="Vinu M."/>
            <person name="Ba-Alawi W."/>
            <person name="Anthony Kamau A."/>
            <person name="Kamanda Ngugi D."/>
            <person name="Goker M."/>
            <person name="Klenk H.P."/>
            <person name="Bajic V."/>
            <person name="Stingl U."/>
        </authorList>
    </citation>
    <scope>NUCLEOTIDE SEQUENCE [LARGE SCALE GENOMIC DNA]</scope>
    <source>
        <strain evidence="2">SCGC-AAA382F02</strain>
    </source>
</reference>
<evidence type="ECO:0008006" key="4">
    <source>
        <dbReference type="Google" id="ProtNLM"/>
    </source>
</evidence>
<dbReference type="EMBL" id="LHYG01000016">
    <property type="protein sequence ID" value="KXB06070.1"/>
    <property type="molecule type" value="Genomic_DNA"/>
</dbReference>
<dbReference type="PANTHER" id="PTHR35337">
    <property type="entry name" value="SLR1478 PROTEIN"/>
    <property type="match status" value="1"/>
</dbReference>
<protein>
    <recommendedName>
        <fullName evidence="4">Stage II sporulation protein M</fullName>
    </recommendedName>
</protein>